<feature type="region of interest" description="Disordered" evidence="2">
    <location>
        <begin position="818"/>
        <end position="837"/>
    </location>
</feature>
<sequence>MAVEDQSPATATPVPIHGDKVSETGSSHLPVVPSPSNPNPSDTSLTKPSSSRDFIVSVAANIASQPFQNFDPGVWGVLTAISNNARKRQQGINMLLTANEHFIGRVVEDVRFQIDSPLVSAKHCIIYRTEGTDEKMESTASIWLKDTSTNGTYLNWERLKKNGTAVKVSHGDIISFAAPPEYEVACAFVFREVLKSSSLLYNGAAKRKMEEFASENKRLKGLGIGAPEGPISLDDFRSLQRSNTELRKQLEDQLVLIETLRNENRAAFEQHGSELKSVKDSVEKSYLDQLKEIQQKVDLKQKELGEINRVSAEQKHIIEDLNERLNASMQSCTEANAIVSSQTVNIAELKEQLHEEQSQRKEEREKAAADLKASVHRVQSEAQEELKRISDDASRREKELQESIKKLQELEKERYSLVETWRSKLEDTRQKLVVSDNKVRQLETQVHDEQLASANHIERVEELEQETRRSKKELQSEKQAAREEAWAKVSVLELEINAAARDLDFERRRFKAAREKLMLRETQLRAFYSTTEEIQLLFAKQQEQLKAMQRTLEDEENCENASIDMDGVIGGNSGQGNEIAAYPGKISAKAGSTSSAQKPIGEQVETSSNEASVTEKHDCDIKSEECRNTQEAEFTSADRGHGAKGGFGSDIDGSGTLKEGDAVDTEQVLETQSPAHYSERKTDLNKDSALVGDTMQFDDDVNVRDTEEQGQTTCQEVPLDTQKTIVEDTEAGGIIRTADLLASEVVGSWACSTAPSVHGENDSQRSRGNNEGAGDDLVHPVAESQSTPDAAATKNSELRALSEMIGIVAPDLREHFEGSVNDCDPEGGKGGTRCDSDTRAAETLAMMLKSKSLSASDAETKGNDDVEEDEDSEATQDNNKPMDIDSEATQDDSFG</sequence>
<dbReference type="InterPro" id="IPR008984">
    <property type="entry name" value="SMAD_FHA_dom_sf"/>
</dbReference>
<dbReference type="Proteomes" id="UP001293593">
    <property type="component" value="Unassembled WGS sequence"/>
</dbReference>
<proteinExistence type="predicted"/>
<evidence type="ECO:0000313" key="5">
    <source>
        <dbReference type="Proteomes" id="UP001293593"/>
    </source>
</evidence>
<feature type="region of interest" description="Disordered" evidence="2">
    <location>
        <begin position="754"/>
        <end position="794"/>
    </location>
</feature>
<dbReference type="SUPFAM" id="SSF49879">
    <property type="entry name" value="SMAD/FHA domain"/>
    <property type="match status" value="1"/>
</dbReference>
<keyword evidence="5" id="KW-1185">Reference proteome</keyword>
<dbReference type="InterPro" id="IPR000253">
    <property type="entry name" value="FHA_dom"/>
</dbReference>
<reference evidence="4" key="1">
    <citation type="submission" date="2023-10" db="EMBL/GenBank/DDBJ databases">
        <title>Chromosome-level genome of the transformable northern wattle, Acacia crassicarpa.</title>
        <authorList>
            <person name="Massaro I."/>
            <person name="Sinha N.R."/>
            <person name="Poethig S."/>
            <person name="Leichty A.R."/>
        </authorList>
    </citation>
    <scope>NUCLEOTIDE SEQUENCE</scope>
    <source>
        <strain evidence="4">Acra3RX</strain>
        <tissue evidence="4">Leaf</tissue>
    </source>
</reference>
<feature type="compositionally biased region" description="Basic and acidic residues" evidence="2">
    <location>
        <begin position="384"/>
        <end position="395"/>
    </location>
</feature>
<feature type="compositionally biased region" description="Basic and acidic residues" evidence="2">
    <location>
        <begin position="613"/>
        <end position="641"/>
    </location>
</feature>
<dbReference type="PANTHER" id="PTHR47458">
    <property type="entry name" value="SMAD/FHA DOMAIN-CONTAINING PROTEIN"/>
    <property type="match status" value="1"/>
</dbReference>
<dbReference type="EMBL" id="JAWXYG010000007">
    <property type="protein sequence ID" value="KAK4267753.1"/>
    <property type="molecule type" value="Genomic_DNA"/>
</dbReference>
<dbReference type="Pfam" id="PF00498">
    <property type="entry name" value="FHA"/>
    <property type="match status" value="1"/>
</dbReference>
<name>A0AAE1JDW8_9FABA</name>
<feature type="region of interest" description="Disordered" evidence="2">
    <location>
        <begin position="374"/>
        <end position="395"/>
    </location>
</feature>
<keyword evidence="1" id="KW-0175">Coiled coil</keyword>
<accession>A0AAE1JDW8</accession>
<evidence type="ECO:0000256" key="2">
    <source>
        <dbReference type="SAM" id="MobiDB-lite"/>
    </source>
</evidence>
<feature type="domain" description="FHA" evidence="3">
    <location>
        <begin position="101"/>
        <end position="159"/>
    </location>
</feature>
<dbReference type="PROSITE" id="PS50006">
    <property type="entry name" value="FHA_DOMAIN"/>
    <property type="match status" value="1"/>
</dbReference>
<evidence type="ECO:0000313" key="4">
    <source>
        <dbReference type="EMBL" id="KAK4267753.1"/>
    </source>
</evidence>
<feature type="region of interest" description="Disordered" evidence="2">
    <location>
        <begin position="1"/>
        <end position="49"/>
    </location>
</feature>
<dbReference type="SMART" id="SM00240">
    <property type="entry name" value="FHA"/>
    <property type="match status" value="1"/>
</dbReference>
<evidence type="ECO:0000259" key="3">
    <source>
        <dbReference type="PROSITE" id="PS50006"/>
    </source>
</evidence>
<organism evidence="4 5">
    <name type="scientific">Acacia crassicarpa</name>
    <name type="common">northern wattle</name>
    <dbReference type="NCBI Taxonomy" id="499986"/>
    <lineage>
        <taxon>Eukaryota</taxon>
        <taxon>Viridiplantae</taxon>
        <taxon>Streptophyta</taxon>
        <taxon>Embryophyta</taxon>
        <taxon>Tracheophyta</taxon>
        <taxon>Spermatophyta</taxon>
        <taxon>Magnoliopsida</taxon>
        <taxon>eudicotyledons</taxon>
        <taxon>Gunneridae</taxon>
        <taxon>Pentapetalae</taxon>
        <taxon>rosids</taxon>
        <taxon>fabids</taxon>
        <taxon>Fabales</taxon>
        <taxon>Fabaceae</taxon>
        <taxon>Caesalpinioideae</taxon>
        <taxon>mimosoid clade</taxon>
        <taxon>Acacieae</taxon>
        <taxon>Acacia</taxon>
    </lineage>
</organism>
<gene>
    <name evidence="4" type="ORF">QN277_024492</name>
</gene>
<feature type="coiled-coil region" evidence="1">
    <location>
        <begin position="243"/>
        <end position="310"/>
    </location>
</feature>
<feature type="region of interest" description="Disordered" evidence="2">
    <location>
        <begin position="847"/>
        <end position="895"/>
    </location>
</feature>
<dbReference type="Gene3D" id="2.60.200.20">
    <property type="match status" value="1"/>
</dbReference>
<dbReference type="PANTHER" id="PTHR47458:SF1">
    <property type="entry name" value="SMAD_FHA DOMAIN-CONTAINING PROTEIN"/>
    <property type="match status" value="1"/>
</dbReference>
<feature type="compositionally biased region" description="Acidic residues" evidence="2">
    <location>
        <begin position="865"/>
        <end position="874"/>
    </location>
</feature>
<evidence type="ECO:0000256" key="1">
    <source>
        <dbReference type="SAM" id="Coils"/>
    </source>
</evidence>
<dbReference type="AlphaFoldDB" id="A0AAE1JDW8"/>
<comment type="caution">
    <text evidence="4">The sequence shown here is derived from an EMBL/GenBank/DDBJ whole genome shotgun (WGS) entry which is preliminary data.</text>
</comment>
<feature type="region of interest" description="Disordered" evidence="2">
    <location>
        <begin position="589"/>
        <end position="658"/>
    </location>
</feature>
<feature type="compositionally biased region" description="Acidic residues" evidence="2">
    <location>
        <begin position="884"/>
        <end position="895"/>
    </location>
</feature>
<protein>
    <recommendedName>
        <fullName evidence="3">FHA domain-containing protein</fullName>
    </recommendedName>
</protein>